<keyword evidence="12" id="KW-1185">Reference proteome</keyword>
<dbReference type="InterPro" id="IPR013087">
    <property type="entry name" value="Znf_C2H2_type"/>
</dbReference>
<feature type="region of interest" description="Disordered" evidence="9">
    <location>
        <begin position="159"/>
        <end position="179"/>
    </location>
</feature>
<gene>
    <name evidence="11" type="ORF">PFISCL1PPCAC_19341</name>
</gene>
<keyword evidence="2" id="KW-0479">Metal-binding</keyword>
<evidence type="ECO:0000256" key="3">
    <source>
        <dbReference type="ARBA" id="ARBA00022737"/>
    </source>
</evidence>
<reference evidence="11" key="1">
    <citation type="submission" date="2023-10" db="EMBL/GenBank/DDBJ databases">
        <title>Genome assembly of Pristionchus species.</title>
        <authorList>
            <person name="Yoshida K."/>
            <person name="Sommer R.J."/>
        </authorList>
    </citation>
    <scope>NUCLEOTIDE SEQUENCE</scope>
    <source>
        <strain evidence="11">RS5133</strain>
    </source>
</reference>
<protein>
    <recommendedName>
        <fullName evidence="10">C2H2-type domain-containing protein</fullName>
    </recommendedName>
</protein>
<evidence type="ECO:0000256" key="6">
    <source>
        <dbReference type="ARBA" id="ARBA00023125"/>
    </source>
</evidence>
<organism evidence="11 12">
    <name type="scientific">Pristionchus fissidentatus</name>
    <dbReference type="NCBI Taxonomy" id="1538716"/>
    <lineage>
        <taxon>Eukaryota</taxon>
        <taxon>Metazoa</taxon>
        <taxon>Ecdysozoa</taxon>
        <taxon>Nematoda</taxon>
        <taxon>Chromadorea</taxon>
        <taxon>Rhabditida</taxon>
        <taxon>Rhabditina</taxon>
        <taxon>Diplogasteromorpha</taxon>
        <taxon>Diplogasteroidea</taxon>
        <taxon>Neodiplogasteridae</taxon>
        <taxon>Pristionchus</taxon>
    </lineage>
</organism>
<sequence length="274" mass="30596">MTDLSAPSPSPLTLESFASSSTSDDAVFSSFFGQNLQDDLSSFPPLSMADLGALTSTLRNSSKTLKCPKCNWHYKYQETLEIHMKEKHSECEVKCIYCVEGRQHPRLARGETYSCGYKPYRCEVCKYSTTTKGNLSIHMQSDKHLHAVQDLPQGLGVPSPTSLSLPPIPRSPSSSSSIRPSDSFVCLICQVFSTDSTEEMIAHIEKDRTRTIGSDMTQHGGMFRCNICPYSTPLKANFHLHQRTDKHIQRIQMVSTVTLLSLPYPSSIYRSLSK</sequence>
<keyword evidence="4" id="KW-0863">Zinc-finger</keyword>
<name>A0AAV5WE10_9BILA</name>
<dbReference type="GO" id="GO:0000981">
    <property type="term" value="F:DNA-binding transcription factor activity, RNA polymerase II-specific"/>
    <property type="evidence" value="ECO:0007669"/>
    <property type="project" value="TreeGrafter"/>
</dbReference>
<keyword evidence="5" id="KW-0862">Zinc</keyword>
<proteinExistence type="predicted"/>
<dbReference type="GO" id="GO:0005634">
    <property type="term" value="C:nucleus"/>
    <property type="evidence" value="ECO:0007669"/>
    <property type="project" value="UniProtKB-SubCell"/>
</dbReference>
<dbReference type="Gene3D" id="3.30.160.60">
    <property type="entry name" value="Classic Zinc Finger"/>
    <property type="match status" value="1"/>
</dbReference>
<keyword evidence="3" id="KW-0677">Repeat</keyword>
<dbReference type="Proteomes" id="UP001432322">
    <property type="component" value="Unassembled WGS sequence"/>
</dbReference>
<evidence type="ECO:0000313" key="11">
    <source>
        <dbReference type="EMBL" id="GMT28044.1"/>
    </source>
</evidence>
<dbReference type="InterPro" id="IPR036236">
    <property type="entry name" value="Znf_C2H2_sf"/>
</dbReference>
<keyword evidence="6" id="KW-0238">DNA-binding</keyword>
<evidence type="ECO:0000259" key="10">
    <source>
        <dbReference type="PROSITE" id="PS00028"/>
    </source>
</evidence>
<evidence type="ECO:0000256" key="1">
    <source>
        <dbReference type="ARBA" id="ARBA00004123"/>
    </source>
</evidence>
<dbReference type="InterPro" id="IPR051968">
    <property type="entry name" value="ZnFinger_Homeobox_TR"/>
</dbReference>
<comment type="subcellular location">
    <subcellularLocation>
        <location evidence="1">Nucleus</location>
    </subcellularLocation>
</comment>
<dbReference type="PROSITE" id="PS00028">
    <property type="entry name" value="ZINC_FINGER_C2H2_1"/>
    <property type="match status" value="1"/>
</dbReference>
<evidence type="ECO:0000256" key="4">
    <source>
        <dbReference type="ARBA" id="ARBA00022771"/>
    </source>
</evidence>
<dbReference type="GO" id="GO:0000978">
    <property type="term" value="F:RNA polymerase II cis-regulatory region sequence-specific DNA binding"/>
    <property type="evidence" value="ECO:0007669"/>
    <property type="project" value="TreeGrafter"/>
</dbReference>
<keyword evidence="8" id="KW-0539">Nucleus</keyword>
<feature type="domain" description="C2H2-type" evidence="10">
    <location>
        <begin position="67"/>
        <end position="88"/>
    </location>
</feature>
<dbReference type="FunFam" id="3.30.160.60:FF:000081">
    <property type="entry name" value="Zinc finger homeobox protein 4"/>
    <property type="match status" value="1"/>
</dbReference>
<dbReference type="GO" id="GO:0008270">
    <property type="term" value="F:zinc ion binding"/>
    <property type="evidence" value="ECO:0007669"/>
    <property type="project" value="UniProtKB-KW"/>
</dbReference>
<keyword evidence="7" id="KW-0371">Homeobox</keyword>
<comment type="caution">
    <text evidence="11">The sequence shown here is derived from an EMBL/GenBank/DDBJ whole genome shotgun (WGS) entry which is preliminary data.</text>
</comment>
<evidence type="ECO:0000256" key="7">
    <source>
        <dbReference type="ARBA" id="ARBA00023155"/>
    </source>
</evidence>
<dbReference type="EMBL" id="BTSY01000005">
    <property type="protein sequence ID" value="GMT28044.1"/>
    <property type="molecule type" value="Genomic_DNA"/>
</dbReference>
<dbReference type="SMART" id="SM00355">
    <property type="entry name" value="ZnF_C2H2"/>
    <property type="match status" value="3"/>
</dbReference>
<dbReference type="Pfam" id="PF00096">
    <property type="entry name" value="zf-C2H2"/>
    <property type="match status" value="1"/>
</dbReference>
<accession>A0AAV5WE10</accession>
<dbReference type="AlphaFoldDB" id="A0AAV5WE10"/>
<evidence type="ECO:0000256" key="2">
    <source>
        <dbReference type="ARBA" id="ARBA00022723"/>
    </source>
</evidence>
<dbReference type="PANTHER" id="PTHR45891:SF3">
    <property type="entry name" value="ZINC FINGER PROTEIN 2"/>
    <property type="match status" value="1"/>
</dbReference>
<evidence type="ECO:0000256" key="5">
    <source>
        <dbReference type="ARBA" id="ARBA00022833"/>
    </source>
</evidence>
<dbReference type="SUPFAM" id="SSF57667">
    <property type="entry name" value="beta-beta-alpha zinc fingers"/>
    <property type="match status" value="1"/>
</dbReference>
<dbReference type="PANTHER" id="PTHR45891">
    <property type="entry name" value="ZINC FINGER HOMEOBOX PROTEIN"/>
    <property type="match status" value="1"/>
</dbReference>
<dbReference type="Pfam" id="PF12874">
    <property type="entry name" value="zf-met"/>
    <property type="match status" value="1"/>
</dbReference>
<evidence type="ECO:0000256" key="9">
    <source>
        <dbReference type="SAM" id="MobiDB-lite"/>
    </source>
</evidence>
<evidence type="ECO:0000256" key="8">
    <source>
        <dbReference type="ARBA" id="ARBA00023242"/>
    </source>
</evidence>
<evidence type="ECO:0000313" key="12">
    <source>
        <dbReference type="Proteomes" id="UP001432322"/>
    </source>
</evidence>